<evidence type="ECO:0000313" key="1">
    <source>
        <dbReference type="EMBL" id="PIC51209.1"/>
    </source>
</evidence>
<dbReference type="InterPro" id="IPR021942">
    <property type="entry name" value="DUF3557"/>
</dbReference>
<name>A0A2G5VHC4_9PELO</name>
<sequence length="366" mass="42767">MESKPMLFCDTKTILTYMEAGCRFKLALKIPSIRKAEKAAPLIINRLEIYENRLIVNETEYKMKVYRQCQADAGLYNGEVDDDSDEYGFKINLDESMQPGDIKLTHSGNLHRRRKFTQEELEYDCPEKMNTLPCNHYIRLYVFGSMCQFPYKNMKMYQLIKRLLTIFLGNRNEASTFKNMIVKDNVLRWPVNLQKPIVPNIEIGQYYPLKLDALQSIIDSTVPLTSLKVGSPRYLVRISDHPFLRNVEHLIISNYPSYDFLSDLLSIQTTIVSTTLPISREFNLYHLIYSLIRKTRPIGVRFSIPVNYKEDLDKIIDEDLRTIDGVLEKSRNRIKLSVGRDVVAVVQYTRRDSKNWLEIKTVPKEE</sequence>
<evidence type="ECO:0008006" key="3">
    <source>
        <dbReference type="Google" id="ProtNLM"/>
    </source>
</evidence>
<keyword evidence="2" id="KW-1185">Reference proteome</keyword>
<evidence type="ECO:0000313" key="2">
    <source>
        <dbReference type="Proteomes" id="UP000230233"/>
    </source>
</evidence>
<organism evidence="1 2">
    <name type="scientific">Caenorhabditis nigoni</name>
    <dbReference type="NCBI Taxonomy" id="1611254"/>
    <lineage>
        <taxon>Eukaryota</taxon>
        <taxon>Metazoa</taxon>
        <taxon>Ecdysozoa</taxon>
        <taxon>Nematoda</taxon>
        <taxon>Chromadorea</taxon>
        <taxon>Rhabditida</taxon>
        <taxon>Rhabditina</taxon>
        <taxon>Rhabditomorpha</taxon>
        <taxon>Rhabditoidea</taxon>
        <taxon>Rhabditidae</taxon>
        <taxon>Peloderinae</taxon>
        <taxon>Caenorhabditis</taxon>
    </lineage>
</organism>
<reference evidence="2" key="1">
    <citation type="submission" date="2017-10" db="EMBL/GenBank/DDBJ databases">
        <title>Rapid genome shrinkage in a self-fertile nematode reveals novel sperm competition proteins.</title>
        <authorList>
            <person name="Yin D."/>
            <person name="Schwarz E.M."/>
            <person name="Thomas C.G."/>
            <person name="Felde R.L."/>
            <person name="Korf I.F."/>
            <person name="Cutter A.D."/>
            <person name="Schartner C.M."/>
            <person name="Ralston E.J."/>
            <person name="Meyer B.J."/>
            <person name="Haag E.S."/>
        </authorList>
    </citation>
    <scope>NUCLEOTIDE SEQUENCE [LARGE SCALE GENOMIC DNA]</scope>
    <source>
        <strain evidence="2">JU1422</strain>
    </source>
</reference>
<accession>A0A2G5VHC4</accession>
<proteinExistence type="predicted"/>
<dbReference type="EMBL" id="PDUG01000001">
    <property type="protein sequence ID" value="PIC51209.1"/>
    <property type="molecule type" value="Genomic_DNA"/>
</dbReference>
<dbReference type="PANTHER" id="PTHR31379:SF1">
    <property type="entry name" value="F-BOX C PROTEIN-RELATED"/>
    <property type="match status" value="1"/>
</dbReference>
<dbReference type="PANTHER" id="PTHR31379">
    <property type="entry name" value="F-BOX C PROTEIN-RELATED-RELATED"/>
    <property type="match status" value="1"/>
</dbReference>
<gene>
    <name evidence="1" type="primary">Cnig_chr_I.g181</name>
    <name evidence="1" type="ORF">B9Z55_000181</name>
</gene>
<dbReference type="Proteomes" id="UP000230233">
    <property type="component" value="Chromosome I"/>
</dbReference>
<comment type="caution">
    <text evidence="1">The sequence shown here is derived from an EMBL/GenBank/DDBJ whole genome shotgun (WGS) entry which is preliminary data.</text>
</comment>
<dbReference type="Pfam" id="PF12078">
    <property type="entry name" value="DUF3557"/>
    <property type="match status" value="1"/>
</dbReference>
<protein>
    <recommendedName>
        <fullName evidence="3">DUF38 domain-containing protein</fullName>
    </recommendedName>
</protein>
<dbReference type="OrthoDB" id="5910972at2759"/>
<dbReference type="AlphaFoldDB" id="A0A2G5VHC4"/>